<evidence type="ECO:0000256" key="3">
    <source>
        <dbReference type="ARBA" id="ARBA00023002"/>
    </source>
</evidence>
<dbReference type="EMBL" id="BMXA01000002">
    <property type="protein sequence ID" value="GHA05162.1"/>
    <property type="molecule type" value="Genomic_DNA"/>
</dbReference>
<evidence type="ECO:0000313" key="9">
    <source>
        <dbReference type="EMBL" id="GHA05162.1"/>
    </source>
</evidence>
<keyword evidence="2 4" id="KW-0521">NADP</keyword>
<dbReference type="SUPFAM" id="SSF51735">
    <property type="entry name" value="NAD(P)-binding Rossmann-fold domains"/>
    <property type="match status" value="1"/>
</dbReference>
<evidence type="ECO:0000259" key="8">
    <source>
        <dbReference type="Pfam" id="PF14748"/>
    </source>
</evidence>
<dbReference type="GO" id="GO:0004735">
    <property type="term" value="F:pyrroline-5-carboxylate reductase activity"/>
    <property type="evidence" value="ECO:0007669"/>
    <property type="project" value="UniProtKB-UniRule"/>
</dbReference>
<dbReference type="InterPro" id="IPR036291">
    <property type="entry name" value="NAD(P)-bd_dom_sf"/>
</dbReference>
<feature type="domain" description="Pyrroline-5-carboxylate reductase dimerisation" evidence="8">
    <location>
        <begin position="151"/>
        <end position="255"/>
    </location>
</feature>
<dbReference type="InterPro" id="IPR029036">
    <property type="entry name" value="P5CR_dimer"/>
</dbReference>
<dbReference type="HAMAP" id="MF_01925">
    <property type="entry name" value="P5C_reductase"/>
    <property type="match status" value="1"/>
</dbReference>
<evidence type="ECO:0000256" key="6">
    <source>
        <dbReference type="PIRSR" id="PIRSR000193-1"/>
    </source>
</evidence>
<comment type="subcellular location">
    <subcellularLocation>
        <location evidence="4">Cytoplasm</location>
    </subcellularLocation>
</comment>
<evidence type="ECO:0000256" key="1">
    <source>
        <dbReference type="ARBA" id="ARBA00005525"/>
    </source>
</evidence>
<dbReference type="PANTHER" id="PTHR11645:SF0">
    <property type="entry name" value="PYRROLINE-5-CARBOXYLATE REDUCTASE 3"/>
    <property type="match status" value="1"/>
</dbReference>
<sequence>MATSMIGGMITSGVDATQICVFDPSAARMQDLRTQFGLRCCEDNNALIRSCDVVVIAIKPQVMSSVLTPLAASFNAKRPLLISVVAGIRADSIDGWLAQRHAIVRVMPNTPALIGAGASGLYSTELVSAAQRQQAEQLLNTVGLTFWVDNESDIDAVTALSGSGPAYFMLFIESLVNAAVKAGLNPDTALSLAVQTAEGSAKLIKSSSDSLPALIDKVTSPGGTTEQAMQQFRTHGLDKLVATAFDAAHRRATELADELG</sequence>
<dbReference type="Pfam" id="PF14748">
    <property type="entry name" value="P5CR_dimer"/>
    <property type="match status" value="1"/>
</dbReference>
<evidence type="ECO:0000259" key="7">
    <source>
        <dbReference type="Pfam" id="PF03807"/>
    </source>
</evidence>
<evidence type="ECO:0000313" key="10">
    <source>
        <dbReference type="Proteomes" id="UP000614811"/>
    </source>
</evidence>
<dbReference type="GO" id="GO:0005737">
    <property type="term" value="C:cytoplasm"/>
    <property type="evidence" value="ECO:0007669"/>
    <property type="project" value="UniProtKB-SubCell"/>
</dbReference>
<dbReference type="EC" id="1.5.1.2" evidence="4 5"/>
<protein>
    <recommendedName>
        <fullName evidence="4 5">Pyrroline-5-carboxylate reductase</fullName>
        <shortName evidence="4">P5C reductase</shortName>
        <shortName evidence="4">P5CR</shortName>
        <ecNumber evidence="4 5">1.5.1.2</ecNumber>
    </recommendedName>
    <alternativeName>
        <fullName evidence="4">PCA reductase</fullName>
    </alternativeName>
</protein>
<dbReference type="AlphaFoldDB" id="A0A918VKK3"/>
<comment type="catalytic activity">
    <reaction evidence="4">
        <text>L-proline + NADP(+) = (S)-1-pyrroline-5-carboxylate + NADPH + 2 H(+)</text>
        <dbReference type="Rhea" id="RHEA:14109"/>
        <dbReference type="ChEBI" id="CHEBI:15378"/>
        <dbReference type="ChEBI" id="CHEBI:17388"/>
        <dbReference type="ChEBI" id="CHEBI:57783"/>
        <dbReference type="ChEBI" id="CHEBI:58349"/>
        <dbReference type="ChEBI" id="CHEBI:60039"/>
        <dbReference type="EC" id="1.5.1.2"/>
    </reaction>
</comment>
<organism evidence="9 10">
    <name type="scientific">Arenicella chitinivorans</name>
    <dbReference type="NCBI Taxonomy" id="1329800"/>
    <lineage>
        <taxon>Bacteria</taxon>
        <taxon>Pseudomonadati</taxon>
        <taxon>Pseudomonadota</taxon>
        <taxon>Gammaproteobacteria</taxon>
        <taxon>Arenicellales</taxon>
        <taxon>Arenicellaceae</taxon>
        <taxon>Arenicella</taxon>
    </lineage>
</organism>
<dbReference type="PIRSF" id="PIRSF000193">
    <property type="entry name" value="Pyrrol-5-carb_rd"/>
    <property type="match status" value="1"/>
</dbReference>
<name>A0A918VKK3_9GAMM</name>
<keyword evidence="10" id="KW-1185">Reference proteome</keyword>
<dbReference type="InterPro" id="IPR008927">
    <property type="entry name" value="6-PGluconate_DH-like_C_sf"/>
</dbReference>
<dbReference type="NCBIfam" id="TIGR00112">
    <property type="entry name" value="proC"/>
    <property type="match status" value="1"/>
</dbReference>
<reference evidence="9" key="2">
    <citation type="submission" date="2020-09" db="EMBL/GenBank/DDBJ databases">
        <authorList>
            <person name="Sun Q."/>
            <person name="Kim S."/>
        </authorList>
    </citation>
    <scope>NUCLEOTIDE SEQUENCE</scope>
    <source>
        <strain evidence="9">KCTC 12711</strain>
    </source>
</reference>
<dbReference type="Gene3D" id="3.40.50.720">
    <property type="entry name" value="NAD(P)-binding Rossmann-like Domain"/>
    <property type="match status" value="1"/>
</dbReference>
<evidence type="ECO:0000256" key="5">
    <source>
        <dbReference type="NCBIfam" id="TIGR00112"/>
    </source>
</evidence>
<feature type="domain" description="Pyrroline-5-carboxylate reductase catalytic N-terminal" evidence="7">
    <location>
        <begin position="1"/>
        <end position="87"/>
    </location>
</feature>
<dbReference type="InterPro" id="IPR000304">
    <property type="entry name" value="Pyrroline-COOH_reductase"/>
</dbReference>
<comment type="pathway">
    <text evidence="4">Amino-acid biosynthesis; L-proline biosynthesis; L-proline from L-glutamate 5-semialdehyde: step 1/1.</text>
</comment>
<proteinExistence type="inferred from homology"/>
<dbReference type="Proteomes" id="UP000614811">
    <property type="component" value="Unassembled WGS sequence"/>
</dbReference>
<dbReference type="Pfam" id="PF03807">
    <property type="entry name" value="F420_oxidored"/>
    <property type="match status" value="1"/>
</dbReference>
<feature type="binding site" evidence="6">
    <location>
        <begin position="57"/>
        <end position="60"/>
    </location>
    <ligand>
        <name>NADP(+)</name>
        <dbReference type="ChEBI" id="CHEBI:58349"/>
    </ligand>
</feature>
<comment type="caution">
    <text evidence="9">The sequence shown here is derived from an EMBL/GenBank/DDBJ whole genome shotgun (WGS) entry which is preliminary data.</text>
</comment>
<keyword evidence="4" id="KW-0028">Amino-acid biosynthesis</keyword>
<comment type="similarity">
    <text evidence="1 4">Belongs to the pyrroline-5-carboxylate reductase family.</text>
</comment>
<dbReference type="InterPro" id="IPR028939">
    <property type="entry name" value="P5C_Rdtase_cat_N"/>
</dbReference>
<evidence type="ECO:0000256" key="2">
    <source>
        <dbReference type="ARBA" id="ARBA00022857"/>
    </source>
</evidence>
<dbReference type="SUPFAM" id="SSF48179">
    <property type="entry name" value="6-phosphogluconate dehydrogenase C-terminal domain-like"/>
    <property type="match status" value="1"/>
</dbReference>
<comment type="catalytic activity">
    <reaction evidence="4">
        <text>L-proline + NAD(+) = (S)-1-pyrroline-5-carboxylate + NADH + 2 H(+)</text>
        <dbReference type="Rhea" id="RHEA:14105"/>
        <dbReference type="ChEBI" id="CHEBI:15378"/>
        <dbReference type="ChEBI" id="CHEBI:17388"/>
        <dbReference type="ChEBI" id="CHEBI:57540"/>
        <dbReference type="ChEBI" id="CHEBI:57945"/>
        <dbReference type="ChEBI" id="CHEBI:60039"/>
        <dbReference type="EC" id="1.5.1.2"/>
    </reaction>
</comment>
<dbReference type="PANTHER" id="PTHR11645">
    <property type="entry name" value="PYRROLINE-5-CARBOXYLATE REDUCTASE"/>
    <property type="match status" value="1"/>
</dbReference>
<comment type="function">
    <text evidence="4">Catalyzes the reduction of 1-pyrroline-5-carboxylate (PCA) to L-proline.</text>
</comment>
<accession>A0A918VKK3</accession>
<dbReference type="FunFam" id="1.10.3730.10:FF:000001">
    <property type="entry name" value="Pyrroline-5-carboxylate reductase"/>
    <property type="match status" value="1"/>
</dbReference>
<keyword evidence="4" id="KW-0641">Proline biosynthesis</keyword>
<keyword evidence="3 4" id="KW-0560">Oxidoreductase</keyword>
<dbReference type="Gene3D" id="1.10.3730.10">
    <property type="entry name" value="ProC C-terminal domain-like"/>
    <property type="match status" value="1"/>
</dbReference>
<gene>
    <name evidence="4 9" type="primary">proC</name>
    <name evidence="9" type="ORF">GCM10008090_13400</name>
</gene>
<keyword evidence="4" id="KW-0963">Cytoplasm</keyword>
<evidence type="ECO:0000256" key="4">
    <source>
        <dbReference type="HAMAP-Rule" id="MF_01925"/>
    </source>
</evidence>
<reference evidence="9" key="1">
    <citation type="journal article" date="2014" name="Int. J. Syst. Evol. Microbiol.">
        <title>Complete genome sequence of Corynebacterium casei LMG S-19264T (=DSM 44701T), isolated from a smear-ripened cheese.</title>
        <authorList>
            <consortium name="US DOE Joint Genome Institute (JGI-PGF)"/>
            <person name="Walter F."/>
            <person name="Albersmeier A."/>
            <person name="Kalinowski J."/>
            <person name="Ruckert C."/>
        </authorList>
    </citation>
    <scope>NUCLEOTIDE SEQUENCE</scope>
    <source>
        <strain evidence="9">KCTC 12711</strain>
    </source>
</reference>
<dbReference type="GO" id="GO:0055129">
    <property type="term" value="P:L-proline biosynthetic process"/>
    <property type="evidence" value="ECO:0007669"/>
    <property type="project" value="UniProtKB-UniRule"/>
</dbReference>
<feature type="binding site" evidence="6">
    <location>
        <position position="44"/>
    </location>
    <ligand>
        <name>NADPH</name>
        <dbReference type="ChEBI" id="CHEBI:57783"/>
    </ligand>
</feature>